<reference evidence="1" key="1">
    <citation type="journal article" date="2023" name="G3 (Bethesda)">
        <title>A reference genome for the long-term kleptoplast-retaining sea slug Elysia crispata morphotype clarki.</title>
        <authorList>
            <person name="Eastman K.E."/>
            <person name="Pendleton A.L."/>
            <person name="Shaikh M.A."/>
            <person name="Suttiyut T."/>
            <person name="Ogas R."/>
            <person name="Tomko P."/>
            <person name="Gavelis G."/>
            <person name="Widhalm J.R."/>
            <person name="Wisecaver J.H."/>
        </authorList>
    </citation>
    <scope>NUCLEOTIDE SEQUENCE</scope>
    <source>
        <strain evidence="1">ECLA1</strain>
    </source>
</reference>
<sequence length="74" mass="8387">VLRTDGRCVMLISQELVPVILGVIQSPETVETKDTCSDETHLQRKQDPHNPTISEHVAVAQRLTANTEYFEFHN</sequence>
<feature type="non-terminal residue" evidence="1">
    <location>
        <position position="1"/>
    </location>
</feature>
<name>A0AAE1D2S1_9GAST</name>
<proteinExistence type="predicted"/>
<accession>A0AAE1D2S1</accession>
<comment type="caution">
    <text evidence="1">The sequence shown here is derived from an EMBL/GenBank/DDBJ whole genome shotgun (WGS) entry which is preliminary data.</text>
</comment>
<protein>
    <submittedName>
        <fullName evidence="1">Uncharacterized protein</fullName>
    </submittedName>
</protein>
<gene>
    <name evidence="1" type="ORF">RRG08_053160</name>
</gene>
<dbReference type="EMBL" id="JAWDGP010005645">
    <property type="protein sequence ID" value="KAK3754690.1"/>
    <property type="molecule type" value="Genomic_DNA"/>
</dbReference>
<organism evidence="1 2">
    <name type="scientific">Elysia crispata</name>
    <name type="common">lettuce slug</name>
    <dbReference type="NCBI Taxonomy" id="231223"/>
    <lineage>
        <taxon>Eukaryota</taxon>
        <taxon>Metazoa</taxon>
        <taxon>Spiralia</taxon>
        <taxon>Lophotrochozoa</taxon>
        <taxon>Mollusca</taxon>
        <taxon>Gastropoda</taxon>
        <taxon>Heterobranchia</taxon>
        <taxon>Euthyneura</taxon>
        <taxon>Panpulmonata</taxon>
        <taxon>Sacoglossa</taxon>
        <taxon>Placobranchoidea</taxon>
        <taxon>Plakobranchidae</taxon>
        <taxon>Elysia</taxon>
    </lineage>
</organism>
<dbReference type="Proteomes" id="UP001283361">
    <property type="component" value="Unassembled WGS sequence"/>
</dbReference>
<dbReference type="AlphaFoldDB" id="A0AAE1D2S1"/>
<evidence type="ECO:0000313" key="2">
    <source>
        <dbReference type="Proteomes" id="UP001283361"/>
    </source>
</evidence>
<evidence type="ECO:0000313" key="1">
    <source>
        <dbReference type="EMBL" id="KAK3754690.1"/>
    </source>
</evidence>
<keyword evidence="2" id="KW-1185">Reference proteome</keyword>